<feature type="transmembrane region" description="Helical" evidence="4">
    <location>
        <begin position="53"/>
        <end position="71"/>
    </location>
</feature>
<accession>A0ABP2NP12</accession>
<keyword evidence="4" id="KW-0472">Membrane</keyword>
<keyword evidence="7" id="KW-1185">Reference proteome</keyword>
<evidence type="ECO:0000256" key="2">
    <source>
        <dbReference type="ARBA" id="ARBA00022801"/>
    </source>
</evidence>
<dbReference type="PANTHER" id="PTHR30231">
    <property type="entry name" value="DNA POLYMERASE III SUBUNIT EPSILON"/>
    <property type="match status" value="1"/>
</dbReference>
<organism evidence="6 7">
    <name type="scientific">Campylobacter coli 80352</name>
    <dbReference type="NCBI Taxonomy" id="887288"/>
    <lineage>
        <taxon>Bacteria</taxon>
        <taxon>Pseudomonadati</taxon>
        <taxon>Campylobacterota</taxon>
        <taxon>Epsilonproteobacteria</taxon>
        <taxon>Campylobacterales</taxon>
        <taxon>Campylobacteraceae</taxon>
        <taxon>Campylobacter</taxon>
    </lineage>
</organism>
<feature type="domain" description="Exonuclease" evidence="5">
    <location>
        <begin position="119"/>
        <end position="297"/>
    </location>
</feature>
<dbReference type="InterPro" id="IPR012337">
    <property type="entry name" value="RNaseH-like_sf"/>
</dbReference>
<comment type="caution">
    <text evidence="6">The sequence shown here is derived from an EMBL/GenBank/DDBJ whole genome shotgun (WGS) entry which is preliminary data.</text>
</comment>
<dbReference type="InterPro" id="IPR013520">
    <property type="entry name" value="Ribonucl_H"/>
</dbReference>
<feature type="transmembrane region" description="Helical" evidence="4">
    <location>
        <begin position="5"/>
        <end position="23"/>
    </location>
</feature>
<dbReference type="PANTHER" id="PTHR30231:SF4">
    <property type="entry name" value="PROTEIN NEN2"/>
    <property type="match status" value="1"/>
</dbReference>
<evidence type="ECO:0000313" key="7">
    <source>
        <dbReference type="Proteomes" id="UP000005511"/>
    </source>
</evidence>
<dbReference type="SUPFAM" id="SSF53098">
    <property type="entry name" value="Ribonuclease H-like"/>
    <property type="match status" value="1"/>
</dbReference>
<dbReference type="Pfam" id="PF00929">
    <property type="entry name" value="RNase_T"/>
    <property type="match status" value="1"/>
</dbReference>
<gene>
    <name evidence="6" type="ORF">cco14_09974</name>
</gene>
<dbReference type="EMBL" id="AIMT01000133">
    <property type="protein sequence ID" value="EIA61255.1"/>
    <property type="molecule type" value="Genomic_DNA"/>
</dbReference>
<evidence type="ECO:0000259" key="5">
    <source>
        <dbReference type="SMART" id="SM00479"/>
    </source>
</evidence>
<proteinExistence type="predicted"/>
<dbReference type="InterPro" id="IPR036397">
    <property type="entry name" value="RNaseH_sf"/>
</dbReference>
<protein>
    <recommendedName>
        <fullName evidence="5">Exonuclease domain-containing protein</fullName>
    </recommendedName>
</protein>
<dbReference type="RefSeq" id="WP_002801725.1">
    <property type="nucleotide sequence ID" value="NZ_AIMT01000133.1"/>
</dbReference>
<feature type="transmembrane region" description="Helical" evidence="4">
    <location>
        <begin position="77"/>
        <end position="95"/>
    </location>
</feature>
<keyword evidence="1" id="KW-0540">Nuclease</keyword>
<name>A0ABP2NP12_CAMCO</name>
<dbReference type="CDD" id="cd06127">
    <property type="entry name" value="DEDDh"/>
    <property type="match status" value="1"/>
</dbReference>
<sequence length="333" mass="39268">MKKSFLVLFTSFIVSFIAFYIIVKQDFKLAFIVALLLAIAITITIWLLRKFLIWFIIIYSFVFIFIAFFTKTDYSEAFALSLPFAMLISIFLSLFELSTFSFTAQPVRDYFVKEGKKLNVIIIDIETTGLSHLDEILQLSIINENGSVIFNKYFKPQDKTSWDEAQKIHNISPRFVNYELPIENYKTELENIFNNADVIMGYNLEFDLKFIKRSINFKKPLIYIDVMQLFTNFYYENSSILPNVNCGYKYKKLSFAAHFFKYPKSTDEYNFQGSHGSLEDARATLYVFKKLEQSLQTNPNYKNFKERLGFDKIIDLFYQEALDKKRARKKEII</sequence>
<dbReference type="SMART" id="SM00479">
    <property type="entry name" value="EXOIII"/>
    <property type="match status" value="1"/>
</dbReference>
<keyword evidence="4" id="KW-1133">Transmembrane helix</keyword>
<dbReference type="Gene3D" id="3.30.420.10">
    <property type="entry name" value="Ribonuclease H-like superfamily/Ribonuclease H"/>
    <property type="match status" value="1"/>
</dbReference>
<feature type="transmembrane region" description="Helical" evidence="4">
    <location>
        <begin position="29"/>
        <end position="48"/>
    </location>
</feature>
<evidence type="ECO:0000256" key="1">
    <source>
        <dbReference type="ARBA" id="ARBA00022722"/>
    </source>
</evidence>
<evidence type="ECO:0000256" key="3">
    <source>
        <dbReference type="ARBA" id="ARBA00022839"/>
    </source>
</evidence>
<evidence type="ECO:0000313" key="6">
    <source>
        <dbReference type="EMBL" id="EIA61255.1"/>
    </source>
</evidence>
<reference evidence="6 7" key="1">
    <citation type="submission" date="2010-09" db="EMBL/GenBank/DDBJ databases">
        <authorList>
            <person name="Richards V."/>
            <person name="Lefebure T."/>
            <person name="Suzuki H."/>
            <person name="Pavinski Bitar P."/>
            <person name="Stanhope M."/>
        </authorList>
    </citation>
    <scope>NUCLEOTIDE SEQUENCE [LARGE SCALE GENOMIC DNA]</scope>
    <source>
        <strain evidence="6 7">80352</strain>
    </source>
</reference>
<dbReference type="Proteomes" id="UP000005511">
    <property type="component" value="Unassembled WGS sequence"/>
</dbReference>
<keyword evidence="2" id="KW-0378">Hydrolase</keyword>
<keyword evidence="3" id="KW-0269">Exonuclease</keyword>
<keyword evidence="4" id="KW-0812">Transmembrane</keyword>
<evidence type="ECO:0000256" key="4">
    <source>
        <dbReference type="SAM" id="Phobius"/>
    </source>
</evidence>